<accession>A0A3L8D477</accession>
<dbReference type="GO" id="GO:0005634">
    <property type="term" value="C:nucleus"/>
    <property type="evidence" value="ECO:0007669"/>
    <property type="project" value="TreeGrafter"/>
</dbReference>
<dbReference type="PROSITE" id="PS50157">
    <property type="entry name" value="ZINC_FINGER_C2H2_2"/>
    <property type="match status" value="2"/>
</dbReference>
<evidence type="ECO:0000259" key="6">
    <source>
        <dbReference type="PROSITE" id="PS50157"/>
    </source>
</evidence>
<gene>
    <name evidence="7" type="ORF">DMN91_012936</name>
</gene>
<keyword evidence="1" id="KW-0479">Metal-binding</keyword>
<dbReference type="EMBL" id="QOIP01000014">
    <property type="protein sequence ID" value="RLU15049.1"/>
    <property type="molecule type" value="Genomic_DNA"/>
</dbReference>
<evidence type="ECO:0000256" key="4">
    <source>
        <dbReference type="ARBA" id="ARBA00022833"/>
    </source>
</evidence>
<dbReference type="InterPro" id="IPR050688">
    <property type="entry name" value="Zinc_finger/UBP_domain"/>
</dbReference>
<evidence type="ECO:0000256" key="1">
    <source>
        <dbReference type="ARBA" id="ARBA00022723"/>
    </source>
</evidence>
<dbReference type="GO" id="GO:0008270">
    <property type="term" value="F:zinc ion binding"/>
    <property type="evidence" value="ECO:0007669"/>
    <property type="project" value="UniProtKB-KW"/>
</dbReference>
<keyword evidence="2" id="KW-0677">Repeat</keyword>
<feature type="domain" description="C2H2-type" evidence="6">
    <location>
        <begin position="77"/>
        <end position="105"/>
    </location>
</feature>
<organism evidence="7 8">
    <name type="scientific">Ooceraea biroi</name>
    <name type="common">Clonal raider ant</name>
    <name type="synonym">Cerapachys biroi</name>
    <dbReference type="NCBI Taxonomy" id="2015173"/>
    <lineage>
        <taxon>Eukaryota</taxon>
        <taxon>Metazoa</taxon>
        <taxon>Ecdysozoa</taxon>
        <taxon>Arthropoda</taxon>
        <taxon>Hexapoda</taxon>
        <taxon>Insecta</taxon>
        <taxon>Pterygota</taxon>
        <taxon>Neoptera</taxon>
        <taxon>Endopterygota</taxon>
        <taxon>Hymenoptera</taxon>
        <taxon>Apocrita</taxon>
        <taxon>Aculeata</taxon>
        <taxon>Formicoidea</taxon>
        <taxon>Formicidae</taxon>
        <taxon>Dorylinae</taxon>
        <taxon>Ooceraea</taxon>
    </lineage>
</organism>
<feature type="domain" description="C2H2-type" evidence="6">
    <location>
        <begin position="48"/>
        <end position="75"/>
    </location>
</feature>
<name>A0A3L8D477_OOCBI</name>
<dbReference type="Proteomes" id="UP000279307">
    <property type="component" value="Chromosome 14"/>
</dbReference>
<dbReference type="InterPro" id="IPR036236">
    <property type="entry name" value="Znf_C2H2_sf"/>
</dbReference>
<dbReference type="PANTHER" id="PTHR24403:SF105">
    <property type="entry name" value="ZINC FINGER PROTEIN 2-LIKE ISOFORM X1"/>
    <property type="match status" value="1"/>
</dbReference>
<dbReference type="GO" id="GO:0045944">
    <property type="term" value="P:positive regulation of transcription by RNA polymerase II"/>
    <property type="evidence" value="ECO:0007669"/>
    <property type="project" value="TreeGrafter"/>
</dbReference>
<keyword evidence="4" id="KW-0862">Zinc</keyword>
<protein>
    <recommendedName>
        <fullName evidence="6">C2H2-type domain-containing protein</fullName>
    </recommendedName>
</protein>
<sequence>MALNRHVREECGRILYTCPYCHNIMPMKFNLLNHLKKEHGYLLGNQMHTCKTCGNTYVYYSSLTRHVRDECGKAPKHKCLYCAKRTKLRCNLLKHMRTKHGFEQGTESIGTADGSGKVADNSWTGAKFKIRGINRTSSTITQQFCQTNI</sequence>
<dbReference type="InterPro" id="IPR013087">
    <property type="entry name" value="Znf_C2H2_type"/>
</dbReference>
<dbReference type="SMART" id="SM00355">
    <property type="entry name" value="ZnF_C2H2"/>
    <property type="match status" value="3"/>
</dbReference>
<dbReference type="AlphaFoldDB" id="A0A3L8D477"/>
<dbReference type="Gene3D" id="3.30.160.60">
    <property type="entry name" value="Classic Zinc Finger"/>
    <property type="match status" value="1"/>
</dbReference>
<dbReference type="SUPFAM" id="SSF57667">
    <property type="entry name" value="beta-beta-alpha zinc fingers"/>
    <property type="match status" value="1"/>
</dbReference>
<reference evidence="7 8" key="1">
    <citation type="journal article" date="2018" name="Genome Res.">
        <title>The genomic architecture and molecular evolution of ant odorant receptors.</title>
        <authorList>
            <person name="McKenzie S.K."/>
            <person name="Kronauer D.J.C."/>
        </authorList>
    </citation>
    <scope>NUCLEOTIDE SEQUENCE [LARGE SCALE GENOMIC DNA]</scope>
    <source>
        <strain evidence="7">Clonal line C1</strain>
    </source>
</reference>
<evidence type="ECO:0000313" key="8">
    <source>
        <dbReference type="Proteomes" id="UP000279307"/>
    </source>
</evidence>
<evidence type="ECO:0000313" key="7">
    <source>
        <dbReference type="EMBL" id="RLU15049.1"/>
    </source>
</evidence>
<comment type="caution">
    <text evidence="7">The sequence shown here is derived from an EMBL/GenBank/DDBJ whole genome shotgun (WGS) entry which is preliminary data.</text>
</comment>
<evidence type="ECO:0000256" key="5">
    <source>
        <dbReference type="PROSITE-ProRule" id="PRU00042"/>
    </source>
</evidence>
<evidence type="ECO:0000256" key="2">
    <source>
        <dbReference type="ARBA" id="ARBA00022737"/>
    </source>
</evidence>
<dbReference type="PANTHER" id="PTHR24403">
    <property type="entry name" value="ZINC FINGER PROTEIN"/>
    <property type="match status" value="1"/>
</dbReference>
<proteinExistence type="predicted"/>
<keyword evidence="3 5" id="KW-0863">Zinc-finger</keyword>
<evidence type="ECO:0000256" key="3">
    <source>
        <dbReference type="ARBA" id="ARBA00022771"/>
    </source>
</evidence>